<dbReference type="SMART" id="SM00719">
    <property type="entry name" value="Plus3"/>
    <property type="match status" value="1"/>
</dbReference>
<feature type="compositionally biased region" description="Low complexity" evidence="10">
    <location>
        <begin position="1"/>
        <end position="18"/>
    </location>
</feature>
<keyword evidence="5" id="KW-0010">Activator</keyword>
<dbReference type="GeneTree" id="ENSGT00390000012493"/>
<dbReference type="FunFam" id="3.90.70.200:FF:000001">
    <property type="entry name" value="RNA polymerase-associated protein RTF1 homolog"/>
    <property type="match status" value="1"/>
</dbReference>
<feature type="region of interest" description="Disordered" evidence="10">
    <location>
        <begin position="71"/>
        <end position="218"/>
    </location>
</feature>
<keyword evidence="13" id="KW-1185">Reference proteome</keyword>
<accession>A0A8C7DRV5</accession>
<evidence type="ECO:0000256" key="7">
    <source>
        <dbReference type="ARBA" id="ARBA00023242"/>
    </source>
</evidence>
<evidence type="ECO:0000313" key="12">
    <source>
        <dbReference type="Ensembl" id="ENSOKIP00005017582.1"/>
    </source>
</evidence>
<feature type="compositionally biased region" description="Basic and acidic residues" evidence="10">
    <location>
        <begin position="81"/>
        <end position="112"/>
    </location>
</feature>
<evidence type="ECO:0000256" key="10">
    <source>
        <dbReference type="SAM" id="MobiDB-lite"/>
    </source>
</evidence>
<keyword evidence="6" id="KW-0804">Transcription</keyword>
<dbReference type="AlphaFoldDB" id="A0A8C7DRV5"/>
<gene>
    <name evidence="12" type="primary">RTF1</name>
    <name evidence="12" type="synonym">LOC109882771</name>
</gene>
<evidence type="ECO:0000256" key="6">
    <source>
        <dbReference type="ARBA" id="ARBA00023163"/>
    </source>
</evidence>
<evidence type="ECO:0000313" key="13">
    <source>
        <dbReference type="Proteomes" id="UP000694557"/>
    </source>
</evidence>
<reference evidence="12" key="2">
    <citation type="submission" date="2025-09" db="UniProtKB">
        <authorList>
            <consortium name="Ensembl"/>
        </authorList>
    </citation>
    <scope>IDENTIFICATION</scope>
</reference>
<dbReference type="PANTHER" id="PTHR13115:SF8">
    <property type="entry name" value="RNA POLYMERASE-ASSOCIATED PROTEIN RTF1 HOMOLOG"/>
    <property type="match status" value="1"/>
</dbReference>
<dbReference type="PANTHER" id="PTHR13115">
    <property type="entry name" value="RNA POLYMERASE-ASSOCIATED PROTEIN RTF1 HOMOLOG"/>
    <property type="match status" value="1"/>
</dbReference>
<feature type="region of interest" description="Disordered" evidence="10">
    <location>
        <begin position="1"/>
        <end position="59"/>
    </location>
</feature>
<feature type="compositionally biased region" description="Acidic residues" evidence="10">
    <location>
        <begin position="168"/>
        <end position="181"/>
    </location>
</feature>
<dbReference type="GO" id="GO:1990269">
    <property type="term" value="F:RNA polymerase II C-terminal domain phosphoserine binding"/>
    <property type="evidence" value="ECO:0007669"/>
    <property type="project" value="TreeGrafter"/>
</dbReference>
<evidence type="ECO:0000256" key="5">
    <source>
        <dbReference type="ARBA" id="ARBA00023159"/>
    </source>
</evidence>
<feature type="compositionally biased region" description="Basic and acidic residues" evidence="10">
    <location>
        <begin position="39"/>
        <end position="59"/>
    </location>
</feature>
<dbReference type="Ensembl" id="ENSOKIT00005018712.1">
    <property type="protein sequence ID" value="ENSOKIP00005017582.1"/>
    <property type="gene ID" value="ENSOKIG00005007644.1"/>
</dbReference>
<dbReference type="InterPro" id="IPR004343">
    <property type="entry name" value="Plus-3_dom"/>
</dbReference>
<protein>
    <recommendedName>
        <fullName evidence="8">RNA polymerase-associated protein RTF1 homolog</fullName>
    </recommendedName>
</protein>
<feature type="compositionally biased region" description="Basic and acidic residues" evidence="10">
    <location>
        <begin position="125"/>
        <end position="147"/>
    </location>
</feature>
<evidence type="ECO:0000256" key="2">
    <source>
        <dbReference type="ARBA" id="ARBA00022553"/>
    </source>
</evidence>
<dbReference type="InterPro" id="IPR036128">
    <property type="entry name" value="Plus3-like_sf"/>
</dbReference>
<keyword evidence="4 9" id="KW-0175">Coiled coil</keyword>
<organism evidence="12 13">
    <name type="scientific">Oncorhynchus kisutch</name>
    <name type="common">Coho salmon</name>
    <name type="synonym">Salmo kisutch</name>
    <dbReference type="NCBI Taxonomy" id="8019"/>
    <lineage>
        <taxon>Eukaryota</taxon>
        <taxon>Metazoa</taxon>
        <taxon>Chordata</taxon>
        <taxon>Craniata</taxon>
        <taxon>Vertebrata</taxon>
        <taxon>Euteleostomi</taxon>
        <taxon>Actinopterygii</taxon>
        <taxon>Neopterygii</taxon>
        <taxon>Teleostei</taxon>
        <taxon>Protacanthopterygii</taxon>
        <taxon>Salmoniformes</taxon>
        <taxon>Salmonidae</taxon>
        <taxon>Salmoninae</taxon>
        <taxon>Oncorhynchus</taxon>
    </lineage>
</organism>
<evidence type="ECO:0000256" key="8">
    <source>
        <dbReference type="ARBA" id="ARBA00068204"/>
    </source>
</evidence>
<dbReference type="Pfam" id="PF03126">
    <property type="entry name" value="Plus-3"/>
    <property type="match status" value="1"/>
</dbReference>
<dbReference type="Gene3D" id="3.90.70.200">
    <property type="entry name" value="Plus-3 domain"/>
    <property type="match status" value="1"/>
</dbReference>
<evidence type="ECO:0000256" key="4">
    <source>
        <dbReference type="ARBA" id="ARBA00023054"/>
    </source>
</evidence>
<evidence type="ECO:0000256" key="3">
    <source>
        <dbReference type="ARBA" id="ARBA00023015"/>
    </source>
</evidence>
<evidence type="ECO:0000259" key="11">
    <source>
        <dbReference type="PROSITE" id="PS51360"/>
    </source>
</evidence>
<dbReference type="GO" id="GO:0019827">
    <property type="term" value="P:stem cell population maintenance"/>
    <property type="evidence" value="ECO:0007669"/>
    <property type="project" value="UniProtKB-ARBA"/>
</dbReference>
<keyword evidence="2" id="KW-0597">Phosphoprotein</keyword>
<feature type="domain" description="Plus3" evidence="11">
    <location>
        <begin position="212"/>
        <end position="343"/>
    </location>
</feature>
<sequence length="573" mass="66209">NANVSDSESNSSASSSDSSSEDDVFRDGYGEDLMGDEEDRARLEQMTEKEREQELFNRIEKREVLKRRFEIKKKLKTAKKKEKEEKKKNHEEEQKKKRERSSSGHHEDRTHQDQQVMSHNKERRTKRDEKLDKKSQAMEELKAEREKKKTRTAELLAKREPLKTSEVYSDDEEEEEEEDDDKSSVKSDRSSHSSSYSEDEEKEETPPKSQPVSLPDELNRVRLSRHKLERWCHMPFFQKTVSGCFVRIGIGNSSSKPVYRVAEIVDVVETAKVYQLGTTRTNKGLQLRHGGDTRVFRLEFVSNQEFTENEFMKWKEAMIIASMQVPTLDEINKKEQAIKEACNYKFNDKDIEDIVKEKDRFRKAPSNYAMKKTSLLKDKAMAEESGEGDRAKEIQDQLNELEERAEHLDRQRTKNISAISYINQRNRSWNIVESEKALVAEGQNAKMQMDPFTRRQCKPTMVSNARDPSVHAAILQHLNEKYGEGSGKEMDLEFEMGRGAGQAALKVIDPTKNTSDLSEDLFKVHDFDVKIDLQVPNAEAKSLSVSANTLAVKDGAPRRSLNLEDYKKRRGLI</sequence>
<feature type="compositionally biased region" description="Basic and acidic residues" evidence="10">
    <location>
        <begin position="182"/>
        <end position="191"/>
    </location>
</feature>
<feature type="coiled-coil region" evidence="9">
    <location>
        <begin position="384"/>
        <end position="411"/>
    </location>
</feature>
<keyword evidence="7" id="KW-0539">Nucleus</keyword>
<reference evidence="12" key="1">
    <citation type="submission" date="2025-08" db="UniProtKB">
        <authorList>
            <consortium name="Ensembl"/>
        </authorList>
    </citation>
    <scope>IDENTIFICATION</scope>
</reference>
<dbReference type="PROSITE" id="PS51360">
    <property type="entry name" value="PLUS3"/>
    <property type="match status" value="1"/>
</dbReference>
<comment type="subcellular location">
    <subcellularLocation>
        <location evidence="1">Nucleus</location>
        <location evidence="1">Nucleoplasm</location>
    </subcellularLocation>
</comment>
<dbReference type="GO" id="GO:0016593">
    <property type="term" value="C:Cdc73/Paf1 complex"/>
    <property type="evidence" value="ECO:0007669"/>
    <property type="project" value="UniProtKB-ARBA"/>
</dbReference>
<dbReference type="Proteomes" id="UP000694557">
    <property type="component" value="Unassembled WGS sequence"/>
</dbReference>
<evidence type="ECO:0000256" key="1">
    <source>
        <dbReference type="ARBA" id="ARBA00004642"/>
    </source>
</evidence>
<name>A0A8C7DRV5_ONCKI</name>
<proteinExistence type="predicted"/>
<dbReference type="SUPFAM" id="SSF159042">
    <property type="entry name" value="Plus3-like"/>
    <property type="match status" value="1"/>
</dbReference>
<evidence type="ECO:0000256" key="9">
    <source>
        <dbReference type="SAM" id="Coils"/>
    </source>
</evidence>
<feature type="compositionally biased region" description="Basic residues" evidence="10">
    <location>
        <begin position="71"/>
        <end position="80"/>
    </location>
</feature>
<keyword evidence="3" id="KW-0805">Transcription regulation</keyword>
<dbReference type="GO" id="GO:0003677">
    <property type="term" value="F:DNA binding"/>
    <property type="evidence" value="ECO:0007669"/>
    <property type="project" value="InterPro"/>
</dbReference>